<dbReference type="InterPro" id="IPR000563">
    <property type="entry name" value="Flag_FliH"/>
</dbReference>
<organism evidence="12 13">
    <name type="scientific">Marinomonas colpomeniae</name>
    <dbReference type="NCBI Taxonomy" id="2774408"/>
    <lineage>
        <taxon>Bacteria</taxon>
        <taxon>Pseudomonadati</taxon>
        <taxon>Pseudomonadota</taxon>
        <taxon>Gammaproteobacteria</taxon>
        <taxon>Oceanospirillales</taxon>
        <taxon>Oceanospirillaceae</taxon>
        <taxon>Marinomonas</taxon>
    </lineage>
</organism>
<evidence type="ECO:0000256" key="1">
    <source>
        <dbReference type="ARBA" id="ARBA00003041"/>
    </source>
</evidence>
<dbReference type="RefSeq" id="WP_191593206.1">
    <property type="nucleotide sequence ID" value="NZ_JACYFC010000001.1"/>
</dbReference>
<feature type="domain" description="Flagellar assembly protein FliH/Type III secretion system HrpE" evidence="11">
    <location>
        <begin position="136"/>
        <end position="255"/>
    </location>
</feature>
<sequence length="271" mass="30516">MSDQNKDKNERKLTAYERWELPHLENNTSKANDTGPAILIKKSLIEDIEEVDEDSLVYEPLTASQLEEIRSAAYDEGFIQGEEEGHKKGHADGFSKGEVDGFEKGHEDGHQIGVEEGKEQAKVQAQSQLEALEALLANVVKEIAQPLEDSRSAAEDILYQTMARMIENVCLSKMTQDGHQVLKEQLSKVFEEIGEYEGRVRLRLHPDDVSMLEDLGVRDRLTLQLDLDGSLTSGDFVIDSKSFHIDGRIEQRLKAVCSELRQLSSPEHENQ</sequence>
<keyword evidence="5" id="KW-0813">Transport</keyword>
<evidence type="ECO:0000256" key="7">
    <source>
        <dbReference type="ARBA" id="ARBA00022795"/>
    </source>
</evidence>
<evidence type="ECO:0000256" key="4">
    <source>
        <dbReference type="ARBA" id="ARBA00016507"/>
    </source>
</evidence>
<keyword evidence="12" id="KW-0966">Cell projection</keyword>
<keyword evidence="13" id="KW-1185">Reference proteome</keyword>
<comment type="subcellular location">
    <subcellularLocation>
        <location evidence="2">Cytoplasm</location>
    </subcellularLocation>
</comment>
<keyword evidence="9" id="KW-1006">Bacterial flagellum protein export</keyword>
<dbReference type="PANTHER" id="PTHR34982:SF1">
    <property type="entry name" value="FLAGELLAR ASSEMBLY PROTEIN FLIH"/>
    <property type="match status" value="1"/>
</dbReference>
<name>A0ABR8NWF4_9GAMM</name>
<comment type="function">
    <text evidence="1">Needed for flagellar regrowth and assembly.</text>
</comment>
<keyword evidence="8" id="KW-0653">Protein transport</keyword>
<evidence type="ECO:0000256" key="5">
    <source>
        <dbReference type="ARBA" id="ARBA00022448"/>
    </source>
</evidence>
<proteinExistence type="inferred from homology"/>
<evidence type="ECO:0000256" key="6">
    <source>
        <dbReference type="ARBA" id="ARBA00022490"/>
    </source>
</evidence>
<dbReference type="Proteomes" id="UP000604161">
    <property type="component" value="Unassembled WGS sequence"/>
</dbReference>
<evidence type="ECO:0000256" key="2">
    <source>
        <dbReference type="ARBA" id="ARBA00004496"/>
    </source>
</evidence>
<keyword evidence="6" id="KW-0963">Cytoplasm</keyword>
<accession>A0ABR8NWF4</accession>
<dbReference type="InterPro" id="IPR051472">
    <property type="entry name" value="T3SS_Stator/FliH"/>
</dbReference>
<reference evidence="12 13" key="1">
    <citation type="submission" date="2020-09" db="EMBL/GenBank/DDBJ databases">
        <title>Marinomonas sp. nov., isolated from the cysticercosis algae of Qingdao, China.</title>
        <authorList>
            <person name="Sun X."/>
        </authorList>
    </citation>
    <scope>NUCLEOTIDE SEQUENCE [LARGE SCALE GENOMIC DNA]</scope>
    <source>
        <strain evidence="12 13">SM2066</strain>
    </source>
</reference>
<evidence type="ECO:0000259" key="11">
    <source>
        <dbReference type="Pfam" id="PF02108"/>
    </source>
</evidence>
<gene>
    <name evidence="12" type="ORF">IF202_02065</name>
</gene>
<evidence type="ECO:0000313" key="13">
    <source>
        <dbReference type="Proteomes" id="UP000604161"/>
    </source>
</evidence>
<keyword evidence="10" id="KW-0175">Coiled coil</keyword>
<dbReference type="EMBL" id="JACYFC010000001">
    <property type="protein sequence ID" value="MBD5769824.1"/>
    <property type="molecule type" value="Genomic_DNA"/>
</dbReference>
<dbReference type="PANTHER" id="PTHR34982">
    <property type="entry name" value="YOP PROTEINS TRANSLOCATION PROTEIN L"/>
    <property type="match status" value="1"/>
</dbReference>
<feature type="coiled-coil region" evidence="10">
    <location>
        <begin position="115"/>
        <end position="142"/>
    </location>
</feature>
<evidence type="ECO:0000256" key="3">
    <source>
        <dbReference type="ARBA" id="ARBA00006602"/>
    </source>
</evidence>
<protein>
    <recommendedName>
        <fullName evidence="4">Flagellar assembly protein FliH</fullName>
    </recommendedName>
</protein>
<keyword evidence="12" id="KW-0969">Cilium</keyword>
<comment type="caution">
    <text evidence="12">The sequence shown here is derived from an EMBL/GenBank/DDBJ whole genome shotgun (WGS) entry which is preliminary data.</text>
</comment>
<dbReference type="InterPro" id="IPR018035">
    <property type="entry name" value="Flagellar_FliH/T3SS_HrpE"/>
</dbReference>
<evidence type="ECO:0000256" key="9">
    <source>
        <dbReference type="ARBA" id="ARBA00023225"/>
    </source>
</evidence>
<keyword evidence="12" id="KW-0282">Flagellum</keyword>
<evidence type="ECO:0000256" key="10">
    <source>
        <dbReference type="SAM" id="Coils"/>
    </source>
</evidence>
<keyword evidence="7" id="KW-1005">Bacterial flagellum biogenesis</keyword>
<comment type="similarity">
    <text evidence="3">Belongs to the FliH family.</text>
</comment>
<evidence type="ECO:0000256" key="8">
    <source>
        <dbReference type="ARBA" id="ARBA00022927"/>
    </source>
</evidence>
<dbReference type="Pfam" id="PF02108">
    <property type="entry name" value="FliH"/>
    <property type="match status" value="1"/>
</dbReference>
<evidence type="ECO:0000313" key="12">
    <source>
        <dbReference type="EMBL" id="MBD5769824.1"/>
    </source>
</evidence>
<dbReference type="PRINTS" id="PR01003">
    <property type="entry name" value="FLGFLIH"/>
</dbReference>